<name>A0A0F5IKL5_9BACT</name>
<sequence length="108" mass="12328">MNIIKYVLLAGLSVCLFTSCGATLSNALAADSNIQKLELGMTKQEIVSIMGDTYKRLEVKQTSEGYRETLGYLDYQDGIYRFRLLNNKLQEWDYLQPNKCKDNCSNDK</sequence>
<evidence type="ECO:0000313" key="3">
    <source>
        <dbReference type="Proteomes" id="UP000033035"/>
    </source>
</evidence>
<dbReference type="Proteomes" id="UP000033035">
    <property type="component" value="Unassembled WGS sequence"/>
</dbReference>
<dbReference type="PATRIC" id="fig|1203610.3.peg.5370"/>
<accession>A0A0F5IKL5</accession>
<dbReference type="AlphaFoldDB" id="A0A0F5IKL5"/>
<dbReference type="RefSeq" id="WP_052349815.1">
    <property type="nucleotide sequence ID" value="NZ_AUAE01000014.1"/>
</dbReference>
<keyword evidence="3" id="KW-1185">Reference proteome</keyword>
<proteinExistence type="predicted"/>
<evidence type="ECO:0000313" key="2">
    <source>
        <dbReference type="EMBL" id="KKB46023.1"/>
    </source>
</evidence>
<gene>
    <name evidence="2" type="ORF">HMPREF1536_05254</name>
</gene>
<organism evidence="2 3">
    <name type="scientific">Parabacteroides gordonii MS-1 = DSM 23371</name>
    <dbReference type="NCBI Taxonomy" id="1203610"/>
    <lineage>
        <taxon>Bacteria</taxon>
        <taxon>Pseudomonadati</taxon>
        <taxon>Bacteroidota</taxon>
        <taxon>Bacteroidia</taxon>
        <taxon>Bacteroidales</taxon>
        <taxon>Tannerellaceae</taxon>
        <taxon>Parabacteroides</taxon>
    </lineage>
</organism>
<keyword evidence="1" id="KW-0732">Signal</keyword>
<evidence type="ECO:0000256" key="1">
    <source>
        <dbReference type="SAM" id="SignalP"/>
    </source>
</evidence>
<feature type="signal peptide" evidence="1">
    <location>
        <begin position="1"/>
        <end position="29"/>
    </location>
</feature>
<evidence type="ECO:0008006" key="4">
    <source>
        <dbReference type="Google" id="ProtNLM"/>
    </source>
</evidence>
<comment type="caution">
    <text evidence="2">The sequence shown here is derived from an EMBL/GenBank/DDBJ whole genome shotgun (WGS) entry which is preliminary data.</text>
</comment>
<dbReference type="PROSITE" id="PS51257">
    <property type="entry name" value="PROKAR_LIPOPROTEIN"/>
    <property type="match status" value="1"/>
</dbReference>
<dbReference type="EMBL" id="AQHW01000030">
    <property type="protein sequence ID" value="KKB46023.1"/>
    <property type="molecule type" value="Genomic_DNA"/>
</dbReference>
<dbReference type="HOGENOM" id="CLU_2207491_0_0_10"/>
<protein>
    <recommendedName>
        <fullName evidence="4">Lipoprotein SmpA/OmlA domain-containing protein</fullName>
    </recommendedName>
</protein>
<reference evidence="2 3" key="1">
    <citation type="submission" date="2013-04" db="EMBL/GenBank/DDBJ databases">
        <title>The Genome Sequence of Parabacteroides gordonii DSM 23371.</title>
        <authorList>
            <consortium name="The Broad Institute Genomics Platform"/>
            <person name="Earl A."/>
            <person name="Ward D."/>
            <person name="Feldgarden M."/>
            <person name="Gevers D."/>
            <person name="Martens E."/>
            <person name="Sakamoto M."/>
            <person name="Benno Y."/>
            <person name="Suzuki N."/>
            <person name="Matsunaga N."/>
            <person name="Koshihara K."/>
            <person name="Seki M."/>
            <person name="Komiya H."/>
            <person name="Walker B."/>
            <person name="Young S."/>
            <person name="Zeng Q."/>
            <person name="Gargeya S."/>
            <person name="Fitzgerald M."/>
            <person name="Haas B."/>
            <person name="Abouelleil A."/>
            <person name="Allen A.W."/>
            <person name="Alvarado L."/>
            <person name="Arachchi H.M."/>
            <person name="Berlin A.M."/>
            <person name="Chapman S.B."/>
            <person name="Gainer-Dewar J."/>
            <person name="Goldberg J."/>
            <person name="Griggs A."/>
            <person name="Gujja S."/>
            <person name="Hansen M."/>
            <person name="Howarth C."/>
            <person name="Imamovic A."/>
            <person name="Ireland A."/>
            <person name="Larimer J."/>
            <person name="McCowan C."/>
            <person name="Murphy C."/>
            <person name="Pearson M."/>
            <person name="Poon T.W."/>
            <person name="Priest M."/>
            <person name="Roberts A."/>
            <person name="Saif S."/>
            <person name="Shea T."/>
            <person name="Sisk P."/>
            <person name="Sykes S."/>
            <person name="Wortman J."/>
            <person name="Nusbaum C."/>
            <person name="Birren B."/>
        </authorList>
    </citation>
    <scope>NUCLEOTIDE SEQUENCE [LARGE SCALE GENOMIC DNA]</scope>
    <source>
        <strain evidence="2 3">MS-1</strain>
    </source>
</reference>
<feature type="chain" id="PRO_5002487717" description="Lipoprotein SmpA/OmlA domain-containing protein" evidence="1">
    <location>
        <begin position="30"/>
        <end position="108"/>
    </location>
</feature>